<keyword evidence="3" id="KW-1185">Reference proteome</keyword>
<dbReference type="AlphaFoldDB" id="A0A3E2NMM2"/>
<dbReference type="InterPro" id="IPR001296">
    <property type="entry name" value="Glyco_trans_1"/>
</dbReference>
<dbReference type="Pfam" id="PF00534">
    <property type="entry name" value="Glycos_transf_1"/>
    <property type="match status" value="1"/>
</dbReference>
<keyword evidence="2" id="KW-0808">Transferase</keyword>
<feature type="domain" description="Glycosyl transferase family 1" evidence="1">
    <location>
        <begin position="202"/>
        <end position="355"/>
    </location>
</feature>
<accession>A0A3E2NMM2</accession>
<evidence type="ECO:0000313" key="2">
    <source>
        <dbReference type="EMBL" id="RFZ82245.1"/>
    </source>
</evidence>
<dbReference type="RefSeq" id="WP_117384269.1">
    <property type="nucleotide sequence ID" value="NZ_QWDE01000003.1"/>
</dbReference>
<dbReference type="InterPro" id="IPR050194">
    <property type="entry name" value="Glycosyltransferase_grp1"/>
</dbReference>
<dbReference type="SUPFAM" id="SSF53756">
    <property type="entry name" value="UDP-Glycosyltransferase/glycogen phosphorylase"/>
    <property type="match status" value="1"/>
</dbReference>
<dbReference type="PANTHER" id="PTHR45947">
    <property type="entry name" value="SULFOQUINOVOSYL TRANSFERASE SQD2"/>
    <property type="match status" value="1"/>
</dbReference>
<sequence length="387" mass="43829">MSINYPKKLAIITTHPIQYYAPVFRLLAQQLDLKVFYTWGEASLSKHDPGFGKKIKWDIDLLDGYKYEWVHNSACDKGSHHYKGIKNPSLITELEQWQPDAILVYGWAYHSHLRVIRHFSKKIKLLFRGDSTLLDDSNGVKSHLKAVFLRWVYNHIDIAIYPGQNTMAYFKKYGVEDHRLVFAPHAVENSRFAEDRSVDAAAIRASLYIDNERLMILFAGKFEKKKDPLLLLKAFQQLSQPNIHLLFVGNGPLEKELKQHANCWANIHFLNFQNQSAMPAVYQACDLFCLPSMGPAETWGLAVNEAMACSKAIIASDKTGCVPDLVVNGRNGFIFKAGDVTSLLEKLNLAVEQGKMGLTSMGKVSNEMIIPWNFEVQAEVIVKQVNG</sequence>
<dbReference type="Gene3D" id="3.40.50.2000">
    <property type="entry name" value="Glycogen Phosphorylase B"/>
    <property type="match status" value="2"/>
</dbReference>
<protein>
    <submittedName>
        <fullName evidence="2">Glycosyltransferase</fullName>
    </submittedName>
</protein>
<gene>
    <name evidence="2" type="ORF">DYU05_16660</name>
</gene>
<dbReference type="PANTHER" id="PTHR45947:SF3">
    <property type="entry name" value="SULFOQUINOVOSYL TRANSFERASE SQD2"/>
    <property type="match status" value="1"/>
</dbReference>
<name>A0A3E2NMM2_9SPHI</name>
<dbReference type="CDD" id="cd03801">
    <property type="entry name" value="GT4_PimA-like"/>
    <property type="match status" value="1"/>
</dbReference>
<comment type="caution">
    <text evidence="2">The sequence shown here is derived from an EMBL/GenBank/DDBJ whole genome shotgun (WGS) entry which is preliminary data.</text>
</comment>
<reference evidence="2 3" key="1">
    <citation type="submission" date="2018-08" db="EMBL/GenBank/DDBJ databases">
        <title>Mucilaginibacter terrae sp. nov., isolated from manganese diggings.</title>
        <authorList>
            <person name="Huang Y."/>
            <person name="Zhou Z."/>
        </authorList>
    </citation>
    <scope>NUCLEOTIDE SEQUENCE [LARGE SCALE GENOMIC DNA]</scope>
    <source>
        <strain evidence="2 3">ZH6</strain>
    </source>
</reference>
<evidence type="ECO:0000259" key="1">
    <source>
        <dbReference type="Pfam" id="PF00534"/>
    </source>
</evidence>
<evidence type="ECO:0000313" key="3">
    <source>
        <dbReference type="Proteomes" id="UP000260823"/>
    </source>
</evidence>
<organism evidence="2 3">
    <name type="scientific">Mucilaginibacter terrenus</name>
    <dbReference type="NCBI Taxonomy" id="2482727"/>
    <lineage>
        <taxon>Bacteria</taxon>
        <taxon>Pseudomonadati</taxon>
        <taxon>Bacteroidota</taxon>
        <taxon>Sphingobacteriia</taxon>
        <taxon>Sphingobacteriales</taxon>
        <taxon>Sphingobacteriaceae</taxon>
        <taxon>Mucilaginibacter</taxon>
    </lineage>
</organism>
<proteinExistence type="predicted"/>
<dbReference type="EMBL" id="QWDE01000003">
    <property type="protein sequence ID" value="RFZ82245.1"/>
    <property type="molecule type" value="Genomic_DNA"/>
</dbReference>
<dbReference type="Proteomes" id="UP000260823">
    <property type="component" value="Unassembled WGS sequence"/>
</dbReference>
<dbReference type="GO" id="GO:0016757">
    <property type="term" value="F:glycosyltransferase activity"/>
    <property type="evidence" value="ECO:0007669"/>
    <property type="project" value="InterPro"/>
</dbReference>
<dbReference type="OrthoDB" id="9790710at2"/>